<proteinExistence type="predicted"/>
<gene>
    <name evidence="2" type="ORF">O185_19740</name>
</gene>
<evidence type="ECO:0000259" key="1">
    <source>
        <dbReference type="Pfam" id="PF01936"/>
    </source>
</evidence>
<dbReference type="CDD" id="cd18722">
    <property type="entry name" value="PIN_NicB-like"/>
    <property type="match status" value="1"/>
</dbReference>
<dbReference type="Gene3D" id="3.40.50.1010">
    <property type="entry name" value="5'-nuclease"/>
    <property type="match status" value="1"/>
</dbReference>
<feature type="domain" description="NYN" evidence="1">
    <location>
        <begin position="4"/>
        <end position="167"/>
    </location>
</feature>
<keyword evidence="3" id="KW-1185">Reference proteome</keyword>
<evidence type="ECO:0000313" key="3">
    <source>
        <dbReference type="Proteomes" id="UP000017133"/>
    </source>
</evidence>
<dbReference type="PATRIC" id="fig|1389415.4.peg.3951"/>
<dbReference type="InterPro" id="IPR021139">
    <property type="entry name" value="NYN"/>
</dbReference>
<dbReference type="EMBL" id="AXDT01000197">
    <property type="protein sequence ID" value="ERT11383.1"/>
    <property type="molecule type" value="Genomic_DNA"/>
</dbReference>
<sequence>MRTTFFVDGYNLYYGLLAGTEYKWLDLPSLLSYIVRIQNPQCKPLSVNYFTAPVKPDLATRGILSKQAQDTYIRALKAKGVNVFLGRHRLEHGSAPRYISKDIPASRQDKVDIWDLEEKETDVHLAISMYRLAVKQAFLPEEERITQIVLVSADTDMTPALRAIKEDFPELTIGIILPHREGIERGVPGSLQNYSNWIRRYVTMNELREHQFPVKVPTHKKPAIKPDYW</sequence>
<protein>
    <recommendedName>
        <fullName evidence="1">NYN domain-containing protein</fullName>
    </recommendedName>
</protein>
<dbReference type="AlphaFoldDB" id="U7QU56"/>
<accession>U7QU56</accession>
<dbReference type="RefSeq" id="WP_023045824.1">
    <property type="nucleotide sequence ID" value="NZ_AXDT01000197.1"/>
</dbReference>
<organism evidence="2 3">
    <name type="scientific">Photorhabdus temperata J3</name>
    <dbReference type="NCBI Taxonomy" id="1389415"/>
    <lineage>
        <taxon>Bacteria</taxon>
        <taxon>Pseudomonadati</taxon>
        <taxon>Pseudomonadota</taxon>
        <taxon>Gammaproteobacteria</taxon>
        <taxon>Enterobacterales</taxon>
        <taxon>Morganellaceae</taxon>
        <taxon>Photorhabdus</taxon>
    </lineage>
</organism>
<dbReference type="Proteomes" id="UP000017133">
    <property type="component" value="Unassembled WGS sequence"/>
</dbReference>
<evidence type="ECO:0000313" key="2">
    <source>
        <dbReference type="EMBL" id="ERT11383.1"/>
    </source>
</evidence>
<dbReference type="GO" id="GO:0004540">
    <property type="term" value="F:RNA nuclease activity"/>
    <property type="evidence" value="ECO:0007669"/>
    <property type="project" value="InterPro"/>
</dbReference>
<name>U7QU56_PHOTE</name>
<comment type="caution">
    <text evidence="2">The sequence shown here is derived from an EMBL/GenBank/DDBJ whole genome shotgun (WGS) entry which is preliminary data.</text>
</comment>
<reference evidence="2 3" key="1">
    <citation type="submission" date="2013-10" db="EMBL/GenBank/DDBJ databases">
        <title>Whole Genome Shotgun Sequence of Photorhabdus temperata J3.</title>
        <authorList>
            <person name="Park G.-S."/>
            <person name="Hong S.-J."/>
            <person name="Shin J.-H."/>
        </authorList>
    </citation>
    <scope>NUCLEOTIDE SEQUENCE [LARGE SCALE GENOMIC DNA]</scope>
    <source>
        <strain evidence="2 3">J3</strain>
    </source>
</reference>
<dbReference type="Pfam" id="PF01936">
    <property type="entry name" value="NYN"/>
    <property type="match status" value="1"/>
</dbReference>